<reference evidence="1" key="1">
    <citation type="submission" date="2018-05" db="EMBL/GenBank/DDBJ databases">
        <title>Draft genome of Mucuna pruriens seed.</title>
        <authorList>
            <person name="Nnadi N.E."/>
            <person name="Vos R."/>
            <person name="Hasami M.H."/>
            <person name="Devisetty U.K."/>
            <person name="Aguiy J.C."/>
        </authorList>
    </citation>
    <scope>NUCLEOTIDE SEQUENCE [LARGE SCALE GENOMIC DNA]</scope>
    <source>
        <strain evidence="1">JCA_2017</strain>
    </source>
</reference>
<evidence type="ECO:0000313" key="2">
    <source>
        <dbReference type="Proteomes" id="UP000257109"/>
    </source>
</evidence>
<proteinExistence type="predicted"/>
<feature type="non-terminal residue" evidence="1">
    <location>
        <position position="1"/>
    </location>
</feature>
<dbReference type="Proteomes" id="UP000257109">
    <property type="component" value="Unassembled WGS sequence"/>
</dbReference>
<protein>
    <submittedName>
        <fullName evidence="1">Uncharacterized protein</fullName>
    </submittedName>
</protein>
<name>A0A371HMM3_MUCPR</name>
<dbReference type="EMBL" id="QJKJ01002161">
    <property type="protein sequence ID" value="RDY04019.1"/>
    <property type="molecule type" value="Genomic_DNA"/>
</dbReference>
<dbReference type="AlphaFoldDB" id="A0A371HMM3"/>
<comment type="caution">
    <text evidence="1">The sequence shown here is derived from an EMBL/GenBank/DDBJ whole genome shotgun (WGS) entry which is preliminary data.</text>
</comment>
<organism evidence="1 2">
    <name type="scientific">Mucuna pruriens</name>
    <name type="common">Velvet bean</name>
    <name type="synonym">Dolichos pruriens</name>
    <dbReference type="NCBI Taxonomy" id="157652"/>
    <lineage>
        <taxon>Eukaryota</taxon>
        <taxon>Viridiplantae</taxon>
        <taxon>Streptophyta</taxon>
        <taxon>Embryophyta</taxon>
        <taxon>Tracheophyta</taxon>
        <taxon>Spermatophyta</taxon>
        <taxon>Magnoliopsida</taxon>
        <taxon>eudicotyledons</taxon>
        <taxon>Gunneridae</taxon>
        <taxon>Pentapetalae</taxon>
        <taxon>rosids</taxon>
        <taxon>fabids</taxon>
        <taxon>Fabales</taxon>
        <taxon>Fabaceae</taxon>
        <taxon>Papilionoideae</taxon>
        <taxon>50 kb inversion clade</taxon>
        <taxon>NPAAA clade</taxon>
        <taxon>indigoferoid/millettioid clade</taxon>
        <taxon>Phaseoleae</taxon>
        <taxon>Mucuna</taxon>
    </lineage>
</organism>
<keyword evidence="2" id="KW-1185">Reference proteome</keyword>
<gene>
    <name evidence="1" type="ORF">CR513_12331</name>
</gene>
<evidence type="ECO:0000313" key="1">
    <source>
        <dbReference type="EMBL" id="RDY04019.1"/>
    </source>
</evidence>
<sequence length="136" mass="14555">MTLTNAFALVSRDLIPCANGLLPIAYPNSRSVSIQKKCLGPKGGKACIARSKHVYKKGHCYIGHVPLMELVCGVDTLELALSLPGLVLIPVLGLHNWTRAPYGVGLWSRYFGASFISAWAGLDSSFGPAQLSLNIC</sequence>
<accession>A0A371HMM3</accession>